<dbReference type="EMBL" id="CP001965">
    <property type="protein sequence ID" value="ADE11695.1"/>
    <property type="molecule type" value="Genomic_DNA"/>
</dbReference>
<protein>
    <submittedName>
        <fullName evidence="7">Extradiol ring-cleavage dioxygenase class III protein subunit B</fullName>
    </submittedName>
</protein>
<reference evidence="7 8" key="1">
    <citation type="submission" date="2010-03" db="EMBL/GenBank/DDBJ databases">
        <title>Complete sequence of Sideroxydans lithotrophicus ES-1.</title>
        <authorList>
            <consortium name="US DOE Joint Genome Institute"/>
            <person name="Lucas S."/>
            <person name="Copeland A."/>
            <person name="Lapidus A."/>
            <person name="Cheng J.-F."/>
            <person name="Bruce D."/>
            <person name="Goodwin L."/>
            <person name="Pitluck S."/>
            <person name="Munk A.C."/>
            <person name="Detter J.C."/>
            <person name="Han C."/>
            <person name="Tapia R."/>
            <person name="Larimer F."/>
            <person name="Land M."/>
            <person name="Hauser L."/>
            <person name="Kyrpides N."/>
            <person name="Ivanova N."/>
            <person name="Emerson D."/>
            <person name="Woyke T."/>
        </authorList>
    </citation>
    <scope>NUCLEOTIDE SEQUENCE [LARGE SCALE GENOMIC DNA]</scope>
    <source>
        <strain evidence="7 8">ES-1</strain>
    </source>
</reference>
<dbReference type="GO" id="GO:0008198">
    <property type="term" value="F:ferrous iron binding"/>
    <property type="evidence" value="ECO:0007669"/>
    <property type="project" value="InterPro"/>
</dbReference>
<evidence type="ECO:0000256" key="4">
    <source>
        <dbReference type="ARBA" id="ARBA00022833"/>
    </source>
</evidence>
<evidence type="ECO:0000256" key="5">
    <source>
        <dbReference type="ARBA" id="ARBA00023002"/>
    </source>
</evidence>
<accession>D5CRV9</accession>
<evidence type="ECO:0000256" key="1">
    <source>
        <dbReference type="ARBA" id="ARBA00001947"/>
    </source>
</evidence>
<evidence type="ECO:0000313" key="8">
    <source>
        <dbReference type="Proteomes" id="UP000001625"/>
    </source>
</evidence>
<dbReference type="InterPro" id="IPR004183">
    <property type="entry name" value="Xdiol_dOase_suB"/>
</dbReference>
<dbReference type="GO" id="GO:0016702">
    <property type="term" value="F:oxidoreductase activity, acting on single donors with incorporation of molecular oxygen, incorporation of two atoms of oxygen"/>
    <property type="evidence" value="ECO:0007669"/>
    <property type="project" value="UniProtKB-ARBA"/>
</dbReference>
<gene>
    <name evidence="7" type="ordered locus">Slit_1458</name>
</gene>
<dbReference type="eggNOG" id="COG3384">
    <property type="taxonomic scope" value="Bacteria"/>
</dbReference>
<dbReference type="InterPro" id="IPR014436">
    <property type="entry name" value="Extradiol_dOase_DODA"/>
</dbReference>
<dbReference type="RefSeq" id="WP_013029593.1">
    <property type="nucleotide sequence ID" value="NC_013959.1"/>
</dbReference>
<dbReference type="PIRSF" id="PIRSF006157">
    <property type="entry name" value="Doxgns_DODA"/>
    <property type="match status" value="1"/>
</dbReference>
<keyword evidence="4" id="KW-0862">Zinc</keyword>
<evidence type="ECO:0000259" key="6">
    <source>
        <dbReference type="Pfam" id="PF02900"/>
    </source>
</evidence>
<dbReference type="SUPFAM" id="SSF53213">
    <property type="entry name" value="LigB-like"/>
    <property type="match status" value="1"/>
</dbReference>
<dbReference type="STRING" id="580332.Slit_1458"/>
<feature type="domain" description="Extradiol ring-cleavage dioxygenase class III enzyme subunit B" evidence="6">
    <location>
        <begin position="31"/>
        <end position="235"/>
    </location>
</feature>
<name>D5CRV9_SIDLE</name>
<dbReference type="Proteomes" id="UP000001625">
    <property type="component" value="Chromosome"/>
</dbReference>
<evidence type="ECO:0000256" key="3">
    <source>
        <dbReference type="ARBA" id="ARBA00022723"/>
    </source>
</evidence>
<dbReference type="OrthoDB" id="9790889at2"/>
<comment type="similarity">
    <text evidence="2">Belongs to the DODA-type extradiol aromatic ring-opening dioxygenase family.</text>
</comment>
<proteinExistence type="inferred from homology"/>
<keyword evidence="8" id="KW-1185">Reference proteome</keyword>
<dbReference type="Gene3D" id="3.40.830.10">
    <property type="entry name" value="LigB-like"/>
    <property type="match status" value="1"/>
</dbReference>
<keyword evidence="5" id="KW-0560">Oxidoreductase</keyword>
<sequence>MMMPVLFLSHGAPTLPLEPGETGAVWKRLGAQLPRPSAILAISAHWETRIPTLSLAVQPETIHDFSGFPEELYRLQYPAPGAPQMAKSAAQLLQQAGIPVRLDDSHGLDHGAWVPLSLMFPQADIPVAQLSLQPEQDPAWHLELGRALRPLREQDVLIVGSGAITHNLRAVFTHPDHEPAPAWVTEFCDWIAARIAEGNLDALSAYRELAPHAEQNHPSDEHLLPLFVALGAASKVDDAHHLNRVMTFGLLAMDAWLFDGAG</sequence>
<comment type="cofactor">
    <cofactor evidence="1">
        <name>Zn(2+)</name>
        <dbReference type="ChEBI" id="CHEBI:29105"/>
    </cofactor>
</comment>
<dbReference type="GO" id="GO:0008270">
    <property type="term" value="F:zinc ion binding"/>
    <property type="evidence" value="ECO:0007669"/>
    <property type="project" value="InterPro"/>
</dbReference>
<dbReference type="KEGG" id="slt:Slit_1458"/>
<dbReference type="CDD" id="cd07363">
    <property type="entry name" value="45_DOPA_Dioxygenase"/>
    <property type="match status" value="1"/>
</dbReference>
<dbReference type="Pfam" id="PF02900">
    <property type="entry name" value="LigB"/>
    <property type="match status" value="1"/>
</dbReference>
<dbReference type="HOGENOM" id="CLU_046582_2_1_4"/>
<dbReference type="PANTHER" id="PTHR30096:SF0">
    <property type="entry name" value="4,5-DOPA DIOXYGENASE EXTRADIOL-LIKE PROTEIN"/>
    <property type="match status" value="1"/>
</dbReference>
<keyword evidence="7" id="KW-0223">Dioxygenase</keyword>
<keyword evidence="3" id="KW-0479">Metal-binding</keyword>
<evidence type="ECO:0000313" key="7">
    <source>
        <dbReference type="EMBL" id="ADE11695.1"/>
    </source>
</evidence>
<evidence type="ECO:0000256" key="2">
    <source>
        <dbReference type="ARBA" id="ARBA00007581"/>
    </source>
</evidence>
<dbReference type="PANTHER" id="PTHR30096">
    <property type="entry name" value="4,5-DOPA DIOXYGENASE EXTRADIOL-LIKE PROTEIN"/>
    <property type="match status" value="1"/>
</dbReference>
<dbReference type="AlphaFoldDB" id="D5CRV9"/>
<organism evidence="7 8">
    <name type="scientific">Sideroxydans lithotrophicus (strain ES-1)</name>
    <dbReference type="NCBI Taxonomy" id="580332"/>
    <lineage>
        <taxon>Bacteria</taxon>
        <taxon>Pseudomonadati</taxon>
        <taxon>Pseudomonadota</taxon>
        <taxon>Betaproteobacteria</taxon>
        <taxon>Nitrosomonadales</taxon>
        <taxon>Gallionellaceae</taxon>
        <taxon>Sideroxydans</taxon>
    </lineage>
</organism>